<evidence type="ECO:0000313" key="5">
    <source>
        <dbReference type="Proteomes" id="UP000245667"/>
    </source>
</evidence>
<comment type="caution">
    <text evidence="4">The sequence shown here is derived from an EMBL/GenBank/DDBJ whole genome shotgun (WGS) entry which is preliminary data.</text>
</comment>
<dbReference type="Proteomes" id="UP000245667">
    <property type="component" value="Unassembled WGS sequence"/>
</dbReference>
<keyword evidence="2" id="KW-1133">Transmembrane helix</keyword>
<feature type="transmembrane region" description="Helical" evidence="2">
    <location>
        <begin position="44"/>
        <end position="65"/>
    </location>
</feature>
<evidence type="ECO:0000313" key="6">
    <source>
        <dbReference type="Proteomes" id="UP000651837"/>
    </source>
</evidence>
<evidence type="ECO:0000313" key="4">
    <source>
        <dbReference type="EMBL" id="PWK24692.1"/>
    </source>
</evidence>
<keyword evidence="2" id="KW-0812">Transmembrane</keyword>
<sequence>MAQDLRDLFRKEQCEEGFAMIEGHEKRFKRLLEKELPQKRKRPFFFVKIAAAILVLISSGVFFYMNRDNTDITTTIVDKNPTKDTKTGISLGDLSPDLKKVENYYVANINLELSKLNVSGDTKDMVESYMERLSELNAEYKNLNSELNQIGPNDQTISALIKNLQLRLQLLQQLKSKLNEIQSSKNEQYETNAI</sequence>
<dbReference type="AlphaFoldDB" id="A0A316E586"/>
<feature type="coiled-coil region" evidence="1">
    <location>
        <begin position="126"/>
        <end position="191"/>
    </location>
</feature>
<gene>
    <name evidence="3" type="ORF">HZY62_00930</name>
    <name evidence="4" type="ORF">LX92_01057</name>
</gene>
<evidence type="ECO:0000256" key="2">
    <source>
        <dbReference type="SAM" id="Phobius"/>
    </source>
</evidence>
<evidence type="ECO:0000256" key="1">
    <source>
        <dbReference type="SAM" id="Coils"/>
    </source>
</evidence>
<name>A0A316E586_9FLAO</name>
<accession>A0A316E586</accession>
<keyword evidence="1" id="KW-0175">Coiled coil</keyword>
<dbReference type="RefSeq" id="WP_109649240.1">
    <property type="nucleotide sequence ID" value="NZ_JACWLN010000001.1"/>
</dbReference>
<keyword evidence="6" id="KW-1185">Reference proteome</keyword>
<dbReference type="EMBL" id="QGGQ01000002">
    <property type="protein sequence ID" value="PWK24692.1"/>
    <property type="molecule type" value="Genomic_DNA"/>
</dbReference>
<dbReference type="Proteomes" id="UP000651837">
    <property type="component" value="Unassembled WGS sequence"/>
</dbReference>
<organism evidence="4 5">
    <name type="scientific">Maribacter polysiphoniae</name>
    <dbReference type="NCBI Taxonomy" id="429344"/>
    <lineage>
        <taxon>Bacteria</taxon>
        <taxon>Pseudomonadati</taxon>
        <taxon>Bacteroidota</taxon>
        <taxon>Flavobacteriia</taxon>
        <taxon>Flavobacteriales</taxon>
        <taxon>Flavobacteriaceae</taxon>
        <taxon>Maribacter</taxon>
    </lineage>
</organism>
<dbReference type="OrthoDB" id="1441018at2"/>
<proteinExistence type="predicted"/>
<dbReference type="EMBL" id="JACWLN010000001">
    <property type="protein sequence ID" value="MBD1259136.1"/>
    <property type="molecule type" value="Genomic_DNA"/>
</dbReference>
<keyword evidence="2" id="KW-0472">Membrane</keyword>
<evidence type="ECO:0000313" key="3">
    <source>
        <dbReference type="EMBL" id="MBD1259136.1"/>
    </source>
</evidence>
<reference evidence="3 6" key="2">
    <citation type="submission" date="2020-07" db="EMBL/GenBank/DDBJ databases">
        <title>The draft genome sequence of Maribacter polysiphoniae KCTC 22021.</title>
        <authorList>
            <person name="Mu L."/>
        </authorList>
    </citation>
    <scope>NUCLEOTIDE SEQUENCE [LARGE SCALE GENOMIC DNA]</scope>
    <source>
        <strain evidence="3 6">KCTC 22021</strain>
    </source>
</reference>
<reference evidence="4 5" key="1">
    <citation type="submission" date="2018-05" db="EMBL/GenBank/DDBJ databases">
        <title>Genomic Encyclopedia of Archaeal and Bacterial Type Strains, Phase II (KMG-II): from individual species to whole genera.</title>
        <authorList>
            <person name="Goeker M."/>
        </authorList>
    </citation>
    <scope>NUCLEOTIDE SEQUENCE [LARGE SCALE GENOMIC DNA]</scope>
    <source>
        <strain evidence="4 5">DSM 23514</strain>
    </source>
</reference>
<protein>
    <submittedName>
        <fullName evidence="4">Uncharacterized protein</fullName>
    </submittedName>
</protein>